<feature type="chain" id="PRO_5047386603" evidence="1">
    <location>
        <begin position="29"/>
        <end position="487"/>
    </location>
</feature>
<sequence length="487" mass="53946">MKTKKTLIIALRLLIVSLGLMLHSNCVAQKGVAPIQNNAKASKALVIDLIEAYMELPSTPPGMSVAIGVNDSIAFAEGFGFSNVENKEKVTIKTQFRAASVSKIITATVLAKLIEAKQLSLNDHVHKYIPAYAQKADPVTIKQLSGHVSGVPHYSYQDKREKRYYGSVEDAMHVFSHIPLLHEPGTQYKYSTHGYTLLSRVLEKASNKNFLELLNETICIPLAMNGTGPHMISSPSTDMTQLYGFQKNIGYVKITSPEDPSYKWAGGGLMSTPSDLVTMANGYINGFIKKDIVDTMFSTQTLNSGKATGVGVGWRQNWDIDNREVYEHAGSMEGTRTVISLFPKDKLSIAIMFNAYGVWRIEETAHMLAFPFLTQSSPKPQPKGGVKLDVTVHRDGTSVLKKGELILDGDNNRLVLDTGTEEEVSYQLKYMQRDNIYALLHPHGILYTELSFNNDTVTGKTMYYGSPNISKPSEKQPLFVFKGHLKQ</sequence>
<proteinExistence type="predicted"/>
<dbReference type="Gene3D" id="3.40.710.10">
    <property type="entry name" value="DD-peptidase/beta-lactamase superfamily"/>
    <property type="match status" value="1"/>
</dbReference>
<reference evidence="3 4" key="1">
    <citation type="submission" date="2020-04" db="EMBL/GenBank/DDBJ databases">
        <title>A Flavivirga sp. nov.</title>
        <authorList>
            <person name="Sun X."/>
        </authorList>
    </citation>
    <scope>NUCLEOTIDE SEQUENCE [LARGE SCALE GENOMIC DNA]</scope>
    <source>
        <strain evidence="3 4">Y03</strain>
    </source>
</reference>
<evidence type="ECO:0000259" key="2">
    <source>
        <dbReference type="Pfam" id="PF00144"/>
    </source>
</evidence>
<evidence type="ECO:0000256" key="1">
    <source>
        <dbReference type="SAM" id="SignalP"/>
    </source>
</evidence>
<dbReference type="Proteomes" id="UP000746690">
    <property type="component" value="Unassembled WGS sequence"/>
</dbReference>
<protein>
    <submittedName>
        <fullName evidence="3">Beta-lactamase family protein</fullName>
    </submittedName>
</protein>
<dbReference type="Pfam" id="PF00144">
    <property type="entry name" value="Beta-lactamase"/>
    <property type="match status" value="1"/>
</dbReference>
<accession>A0ABX1S0U8</accession>
<evidence type="ECO:0000313" key="4">
    <source>
        <dbReference type="Proteomes" id="UP000746690"/>
    </source>
</evidence>
<dbReference type="RefSeq" id="WP_169673678.1">
    <property type="nucleotide sequence ID" value="NZ_JABBHF010000006.1"/>
</dbReference>
<dbReference type="InterPro" id="IPR012338">
    <property type="entry name" value="Beta-lactam/transpept-like"/>
</dbReference>
<keyword evidence="4" id="KW-1185">Reference proteome</keyword>
<name>A0ABX1S0U8_9FLAO</name>
<feature type="domain" description="Beta-lactamase-related" evidence="2">
    <location>
        <begin position="61"/>
        <end position="356"/>
    </location>
</feature>
<comment type="caution">
    <text evidence="3">The sequence shown here is derived from an EMBL/GenBank/DDBJ whole genome shotgun (WGS) entry which is preliminary data.</text>
</comment>
<dbReference type="PANTHER" id="PTHR46825:SF9">
    <property type="entry name" value="BETA-LACTAMASE-RELATED DOMAIN-CONTAINING PROTEIN"/>
    <property type="match status" value="1"/>
</dbReference>
<organism evidence="3 4">
    <name type="scientific">Flavivirga algicola</name>
    <dbReference type="NCBI Taxonomy" id="2729136"/>
    <lineage>
        <taxon>Bacteria</taxon>
        <taxon>Pseudomonadati</taxon>
        <taxon>Bacteroidota</taxon>
        <taxon>Flavobacteriia</taxon>
        <taxon>Flavobacteriales</taxon>
        <taxon>Flavobacteriaceae</taxon>
        <taxon>Flavivirga</taxon>
    </lineage>
</organism>
<keyword evidence="1" id="KW-0732">Signal</keyword>
<feature type="signal peptide" evidence="1">
    <location>
        <begin position="1"/>
        <end position="28"/>
    </location>
</feature>
<dbReference type="InterPro" id="IPR050491">
    <property type="entry name" value="AmpC-like"/>
</dbReference>
<dbReference type="EMBL" id="JABBHF010000006">
    <property type="protein sequence ID" value="NMH88252.1"/>
    <property type="molecule type" value="Genomic_DNA"/>
</dbReference>
<evidence type="ECO:0000313" key="3">
    <source>
        <dbReference type="EMBL" id="NMH88252.1"/>
    </source>
</evidence>
<dbReference type="SUPFAM" id="SSF56601">
    <property type="entry name" value="beta-lactamase/transpeptidase-like"/>
    <property type="match status" value="1"/>
</dbReference>
<dbReference type="InterPro" id="IPR001466">
    <property type="entry name" value="Beta-lactam-related"/>
</dbReference>
<dbReference type="PANTHER" id="PTHR46825">
    <property type="entry name" value="D-ALANYL-D-ALANINE-CARBOXYPEPTIDASE/ENDOPEPTIDASE AMPH"/>
    <property type="match status" value="1"/>
</dbReference>
<gene>
    <name evidence="3" type="ORF">HHX25_12105</name>
</gene>